<feature type="region of interest" description="Disordered" evidence="1">
    <location>
        <begin position="1"/>
        <end position="34"/>
    </location>
</feature>
<accession>A2RVZ8</accession>
<dbReference type="AlphaFoldDB" id="A2RVZ8"/>
<dbReference type="Proteomes" id="UP000002283">
    <property type="component" value="Chromosome II"/>
</dbReference>
<evidence type="ECO:0000313" key="2">
    <source>
        <dbReference type="EMBL" id="ABN00209.1"/>
    </source>
</evidence>
<sequence length="286" mass="32370">MRRRIDDHLRMDAARSNAASPHARRRRPPCPPRPRRCRRLVGEACRIASIERSFERRFDPHRRALHAHCVRWIGEQSLAPAGSPPADLRALRYPDLVAGYYVGAPPAVLEAIAGLSVWFFVWDDRHDEDARRLRRAAWARLRDALCAVLASPRARVADAEPIVGALSDCIVLGIRARLGDAWNRRFTGHLRQMIDAYDDEFRARLAARIPTRDAYMRLRERTFGCEARLDCLELAAGRALPDAVRAAPPYRLAGPARRSNSPRFTTISVRCARSAKPKKSTISAFR</sequence>
<dbReference type="SUPFAM" id="SSF48576">
    <property type="entry name" value="Terpenoid synthases"/>
    <property type="match status" value="1"/>
</dbReference>
<feature type="compositionally biased region" description="Basic and acidic residues" evidence="1">
    <location>
        <begin position="1"/>
        <end position="13"/>
    </location>
</feature>
<protein>
    <submittedName>
        <fullName evidence="2">Putative lyase</fullName>
    </submittedName>
</protein>
<dbReference type="InterPro" id="IPR008949">
    <property type="entry name" value="Isoprenoid_synthase_dom_sf"/>
</dbReference>
<evidence type="ECO:0000313" key="3">
    <source>
        <dbReference type="Proteomes" id="UP000002283"/>
    </source>
</evidence>
<reference evidence="2 3" key="1">
    <citation type="submission" date="2007-01" db="EMBL/GenBank/DDBJ databases">
        <authorList>
            <person name="DeShazer D."/>
            <person name="Woods D.E."/>
            <person name="Nierman W.C."/>
        </authorList>
    </citation>
    <scope>NUCLEOTIDE SEQUENCE [LARGE SCALE GENOMIC DNA]</scope>
    <source>
        <strain evidence="2 3">NCTC 10229</strain>
    </source>
</reference>
<dbReference type="GO" id="GO:0016829">
    <property type="term" value="F:lyase activity"/>
    <property type="evidence" value="ECO:0007669"/>
    <property type="project" value="UniProtKB-KW"/>
</dbReference>
<keyword evidence="2" id="KW-0456">Lyase</keyword>
<dbReference type="Pfam" id="PF19086">
    <property type="entry name" value="Terpene_syn_C_2"/>
    <property type="match status" value="1"/>
</dbReference>
<dbReference type="EMBL" id="CP000545">
    <property type="protein sequence ID" value="ABN00209.1"/>
    <property type="molecule type" value="Genomic_DNA"/>
</dbReference>
<dbReference type="KEGG" id="bml:BMA10229_0041"/>
<dbReference type="Gene3D" id="1.10.600.10">
    <property type="entry name" value="Farnesyl Diphosphate Synthase"/>
    <property type="match status" value="1"/>
</dbReference>
<proteinExistence type="predicted"/>
<dbReference type="HOGENOM" id="CLU_093082_0_0_4"/>
<feature type="compositionally biased region" description="Basic residues" evidence="1">
    <location>
        <begin position="22"/>
        <end position="34"/>
    </location>
</feature>
<gene>
    <name evidence="2" type="ordered locus">BMA10229_0041</name>
</gene>
<name>A2RVZ8_BURM9</name>
<evidence type="ECO:0000256" key="1">
    <source>
        <dbReference type="SAM" id="MobiDB-lite"/>
    </source>
</evidence>
<organism evidence="2 3">
    <name type="scientific">Burkholderia mallei (strain NCTC 10229)</name>
    <dbReference type="NCBI Taxonomy" id="412022"/>
    <lineage>
        <taxon>Bacteria</taxon>
        <taxon>Pseudomonadati</taxon>
        <taxon>Pseudomonadota</taxon>
        <taxon>Betaproteobacteria</taxon>
        <taxon>Burkholderiales</taxon>
        <taxon>Burkholderiaceae</taxon>
        <taxon>Burkholderia</taxon>
        <taxon>pseudomallei group</taxon>
    </lineage>
</organism>